<feature type="binding site" evidence="2">
    <location>
        <position position="82"/>
    </location>
    <ligand>
        <name>Mg(2+)</name>
        <dbReference type="ChEBI" id="CHEBI:18420"/>
        <label>1</label>
        <note>catalytic</note>
    </ligand>
</feature>
<feature type="binding site" evidence="2">
    <location>
        <position position="67"/>
    </location>
    <ligand>
        <name>Mg(2+)</name>
        <dbReference type="ChEBI" id="CHEBI:18420"/>
        <label>1</label>
        <note>catalytic</note>
    </ligand>
</feature>
<dbReference type="Pfam" id="PF00459">
    <property type="entry name" value="Inositol_P"/>
    <property type="match status" value="1"/>
</dbReference>
<feature type="binding site" evidence="2">
    <location>
        <position position="84"/>
    </location>
    <ligand>
        <name>Mg(2+)</name>
        <dbReference type="ChEBI" id="CHEBI:18420"/>
        <label>1</label>
        <note>catalytic</note>
    </ligand>
</feature>
<comment type="cofactor">
    <cofactor evidence="2">
        <name>Mg(2+)</name>
        <dbReference type="ChEBI" id="CHEBI:18420"/>
    </cofactor>
</comment>
<dbReference type="RefSeq" id="WP_306101315.1">
    <property type="nucleotide sequence ID" value="NZ_CP162601.1"/>
</dbReference>
<evidence type="ECO:0000256" key="2">
    <source>
        <dbReference type="PIRSR" id="PIRSR600760-2"/>
    </source>
</evidence>
<dbReference type="SUPFAM" id="SSF56655">
    <property type="entry name" value="Carbohydrate phosphatase"/>
    <property type="match status" value="1"/>
</dbReference>
<accession>A0AB39HIL9</accession>
<comment type="similarity">
    <text evidence="1">Belongs to the inositol monophosphatase superfamily.</text>
</comment>
<dbReference type="Gene3D" id="3.40.190.80">
    <property type="match status" value="1"/>
</dbReference>
<name>A0AB39HIL9_9VIBR</name>
<dbReference type="KEGG" id="vih:AB0763_05145"/>
<dbReference type="InterPro" id="IPR000760">
    <property type="entry name" value="Inositol_monophosphatase-like"/>
</dbReference>
<dbReference type="GO" id="GO:0046872">
    <property type="term" value="F:metal ion binding"/>
    <property type="evidence" value="ECO:0007669"/>
    <property type="project" value="UniProtKB-KW"/>
</dbReference>
<keyword evidence="2" id="KW-0479">Metal-binding</keyword>
<feature type="binding site" evidence="2">
    <location>
        <position position="85"/>
    </location>
    <ligand>
        <name>Mg(2+)</name>
        <dbReference type="ChEBI" id="CHEBI:18420"/>
        <label>1</label>
        <note>catalytic</note>
    </ligand>
</feature>
<dbReference type="GO" id="GO:0006020">
    <property type="term" value="P:inositol metabolic process"/>
    <property type="evidence" value="ECO:0007669"/>
    <property type="project" value="TreeGrafter"/>
</dbReference>
<reference evidence="3" key="1">
    <citation type="submission" date="2024-07" db="EMBL/GenBank/DDBJ databases">
        <title>Genome Analysis of a Potential Novel Vibrio Species Secreting pH- and Thermo-stable Alginate Lyase and its Application in Producing Alginate Oligosaccharides.</title>
        <authorList>
            <person name="Huang H."/>
            <person name="Bao K."/>
        </authorList>
    </citation>
    <scope>NUCLEOTIDE SEQUENCE</scope>
    <source>
        <strain evidence="3">HB236076</strain>
    </source>
</reference>
<sequence>MNKQEKINKLKTCIHLAGEQAQQIRRAGLNIDVKGKSDFVTQADNTVEAFLQAQLQLLFPEDGFLGEEGGLITGTQGTWVIDPIDGTSNYLQGMDYWCISLAYVVQGAIQLGFIYAPDRDEFFFAEQGQGAWLNEQPLIMANSISGQEIIGIGHSNRVPLTSYFEVISILDNHGVDHRRFGAGALMLAHVASGQVHGYFEAHLNSWDALAGVLLVQEAGGKVSHFLDHNGLFEGNAIWASTPNLWPLLEPLSTQCFLND</sequence>
<dbReference type="PRINTS" id="PR00377">
    <property type="entry name" value="IMPHPHTASES"/>
</dbReference>
<dbReference type="GO" id="GO:0007165">
    <property type="term" value="P:signal transduction"/>
    <property type="evidence" value="ECO:0007669"/>
    <property type="project" value="TreeGrafter"/>
</dbReference>
<evidence type="ECO:0000256" key="1">
    <source>
        <dbReference type="ARBA" id="ARBA00009759"/>
    </source>
</evidence>
<feature type="binding site" evidence="2">
    <location>
        <position position="207"/>
    </location>
    <ligand>
        <name>Mg(2+)</name>
        <dbReference type="ChEBI" id="CHEBI:18420"/>
        <label>1</label>
        <note>catalytic</note>
    </ligand>
</feature>
<protein>
    <submittedName>
        <fullName evidence="3">Inositol monophosphatase</fullName>
    </submittedName>
</protein>
<evidence type="ECO:0000313" key="3">
    <source>
        <dbReference type="EMBL" id="XDK26025.1"/>
    </source>
</evidence>
<organism evidence="3">
    <name type="scientific">Vibrio sp. HB236076</name>
    <dbReference type="NCBI Taxonomy" id="3232307"/>
    <lineage>
        <taxon>Bacteria</taxon>
        <taxon>Pseudomonadati</taxon>
        <taxon>Pseudomonadota</taxon>
        <taxon>Gammaproteobacteria</taxon>
        <taxon>Vibrionales</taxon>
        <taxon>Vibrionaceae</taxon>
        <taxon>Vibrio</taxon>
    </lineage>
</organism>
<dbReference type="Gene3D" id="3.30.540.10">
    <property type="entry name" value="Fructose-1,6-Bisphosphatase, subunit A, domain 1"/>
    <property type="match status" value="1"/>
</dbReference>
<dbReference type="EMBL" id="CP162601">
    <property type="protein sequence ID" value="XDK26025.1"/>
    <property type="molecule type" value="Genomic_DNA"/>
</dbReference>
<gene>
    <name evidence="3" type="ORF">AB0763_05145</name>
</gene>
<dbReference type="AlphaFoldDB" id="A0AB39HIL9"/>
<proteinExistence type="inferred from homology"/>
<dbReference type="PANTHER" id="PTHR20854">
    <property type="entry name" value="INOSITOL MONOPHOSPHATASE"/>
    <property type="match status" value="1"/>
</dbReference>
<dbReference type="GO" id="GO:0008934">
    <property type="term" value="F:inositol monophosphate 1-phosphatase activity"/>
    <property type="evidence" value="ECO:0007669"/>
    <property type="project" value="TreeGrafter"/>
</dbReference>
<dbReference type="PANTHER" id="PTHR20854:SF4">
    <property type="entry name" value="INOSITOL-1-MONOPHOSPHATASE-RELATED"/>
    <property type="match status" value="1"/>
</dbReference>
<keyword evidence="2" id="KW-0460">Magnesium</keyword>